<name>A0A2X0QY00_9PROT</name>
<proteinExistence type="predicted"/>
<dbReference type="InterPro" id="IPR017830">
    <property type="entry name" value="SQase_HpnE"/>
</dbReference>
<dbReference type="GO" id="GO:0016491">
    <property type="term" value="F:oxidoreductase activity"/>
    <property type="evidence" value="ECO:0007669"/>
    <property type="project" value="InterPro"/>
</dbReference>
<dbReference type="AlphaFoldDB" id="A0A2X0QY00"/>
<dbReference type="PANTHER" id="PTHR42923">
    <property type="entry name" value="PROTOPORPHYRINOGEN OXIDASE"/>
    <property type="match status" value="1"/>
</dbReference>
<keyword evidence="1" id="KW-1133">Transmembrane helix</keyword>
<dbReference type="SUPFAM" id="SSF51905">
    <property type="entry name" value="FAD/NAD(P)-binding domain"/>
    <property type="match status" value="1"/>
</dbReference>
<dbReference type="InterPro" id="IPR050464">
    <property type="entry name" value="Zeta_carotene_desat/Oxidored"/>
</dbReference>
<reference evidence="3" key="1">
    <citation type="submission" date="2018-05" db="EMBL/GenBank/DDBJ databases">
        <authorList>
            <person name="Lanie J.A."/>
            <person name="Ng W.-L."/>
            <person name="Kazmierczak K.M."/>
            <person name="Andrzejewski T.M."/>
            <person name="Davidsen T.M."/>
            <person name="Wayne K.J."/>
            <person name="Tettelin H."/>
            <person name="Glass J.I."/>
            <person name="Rusch D."/>
            <person name="Podicherti R."/>
            <person name="Tsui H.-C.T."/>
            <person name="Winkler M.E."/>
        </authorList>
    </citation>
    <scope>NUCLEOTIDE SEQUENCE</scope>
    <source>
        <strain evidence="3">KNB</strain>
    </source>
</reference>
<dbReference type="Gene3D" id="3.50.50.60">
    <property type="entry name" value="FAD/NAD(P)-binding domain"/>
    <property type="match status" value="1"/>
</dbReference>
<keyword evidence="1" id="KW-0472">Membrane</keyword>
<dbReference type="NCBIfam" id="TIGR03467">
    <property type="entry name" value="HpnE"/>
    <property type="match status" value="1"/>
</dbReference>
<dbReference type="InterPro" id="IPR002937">
    <property type="entry name" value="Amino_oxidase"/>
</dbReference>
<sequence length="448" mass="49295">MNPDHDRQKKYHVAIIGGGYAGLAAAVTLSTAGIPVTVFETARTLGGRARGVWHKNTQLDNGQHILLGSYHHTLQLIEQVGGNIEQDFLRLPLQLKLHNSFELKAWRLPAPLHLLAGLFGATGLSFNHRLLAAKFMLSLKRSKFTLDYDVSVSELLHFHNQNKNLIRLLWEPICIAALNTPIHIASAKVLLHVLRDSLGGSRSDSDILLPRINFSALFPERAAEYIQHHGGKVLTACKVDAIVPHGNDIELIIHPSAANHSSLPTIFSHVICAASPVNATRLLKSEPQITCIAEQIAAMQHQPIYTVYLQYPKKIHLPCPMLGLDSCIAQWLFDQGQISGQDGLIAAVISAQGEHQKLTHDQLAKEIVREIYEQFNIAEVPIWQKVIAEKRATFSCVTNLFRPIHTTPLSNVLLAGDYTTGDYPATLEGAVISGIRCAEKIKSGIGFS</sequence>
<feature type="domain" description="Amine oxidase" evidence="2">
    <location>
        <begin position="21"/>
        <end position="441"/>
    </location>
</feature>
<gene>
    <name evidence="3" type="ORF">NITFAB_1958</name>
</gene>
<dbReference type="Pfam" id="PF01593">
    <property type="entry name" value="Amino_oxidase"/>
    <property type="match status" value="1"/>
</dbReference>
<evidence type="ECO:0000313" key="3">
    <source>
        <dbReference type="EMBL" id="SPS06368.1"/>
    </source>
</evidence>
<organism evidence="3">
    <name type="scientific">Candidatus Nitrotoga fabula</name>
    <dbReference type="NCBI Taxonomy" id="2182327"/>
    <lineage>
        <taxon>Bacteria</taxon>
        <taxon>Pseudomonadati</taxon>
        <taxon>Pseudomonadota</taxon>
        <taxon>Betaproteobacteria</taxon>
        <taxon>Nitrosomonadales</taxon>
        <taxon>Gallionellaceae</taxon>
        <taxon>Candidatus Nitrotoga</taxon>
    </lineage>
</organism>
<dbReference type="EMBL" id="LS423452">
    <property type="protein sequence ID" value="SPS06368.1"/>
    <property type="molecule type" value="Genomic_DNA"/>
</dbReference>
<dbReference type="PANTHER" id="PTHR42923:SF47">
    <property type="entry name" value="BLR3003 PROTEIN"/>
    <property type="match status" value="1"/>
</dbReference>
<feature type="transmembrane region" description="Helical" evidence="1">
    <location>
        <begin position="12"/>
        <end position="34"/>
    </location>
</feature>
<evidence type="ECO:0000259" key="2">
    <source>
        <dbReference type="Pfam" id="PF01593"/>
    </source>
</evidence>
<dbReference type="InterPro" id="IPR036188">
    <property type="entry name" value="FAD/NAD-bd_sf"/>
</dbReference>
<protein>
    <submittedName>
        <fullName evidence="3">Squalene-associated FAD-dependent desaturase</fullName>
    </submittedName>
</protein>
<evidence type="ECO:0000256" key="1">
    <source>
        <dbReference type="SAM" id="Phobius"/>
    </source>
</evidence>
<accession>A0A2X0QY00</accession>
<keyword evidence="1" id="KW-0812">Transmembrane</keyword>